<dbReference type="EMBL" id="FNRQ01000003">
    <property type="protein sequence ID" value="SEA84480.1"/>
    <property type="molecule type" value="Genomic_DNA"/>
</dbReference>
<name>A0A1H4EIU4_9BURK</name>
<accession>A0A1H4EIU4</accession>
<reference evidence="3" key="1">
    <citation type="submission" date="2016-10" db="EMBL/GenBank/DDBJ databases">
        <authorList>
            <person name="Varghese N."/>
            <person name="Submissions S."/>
        </authorList>
    </citation>
    <scope>NUCLEOTIDE SEQUENCE [LARGE SCALE GENOMIC DNA]</scope>
    <source>
        <strain evidence="3">LMG 24000</strain>
    </source>
</reference>
<gene>
    <name evidence="2" type="ORF">SAMN05192564_103371</name>
</gene>
<dbReference type="InterPro" id="IPR011322">
    <property type="entry name" value="N-reg_PII-like_a/b"/>
</dbReference>
<dbReference type="InterPro" id="IPR015867">
    <property type="entry name" value="N-reg_PII/ATP_PRibTrfase_C"/>
</dbReference>
<dbReference type="InterPro" id="IPR003793">
    <property type="entry name" value="UPF0166"/>
</dbReference>
<evidence type="ECO:0000256" key="1">
    <source>
        <dbReference type="ARBA" id="ARBA00010554"/>
    </source>
</evidence>
<dbReference type="RefSeq" id="WP_090533586.1">
    <property type="nucleotide sequence ID" value="NZ_FNRQ01000003.1"/>
</dbReference>
<dbReference type="STRING" id="83784.SAMN05192564_103371"/>
<dbReference type="SUPFAM" id="SSF54913">
    <property type="entry name" value="GlnB-like"/>
    <property type="match status" value="1"/>
</dbReference>
<evidence type="ECO:0000313" key="2">
    <source>
        <dbReference type="EMBL" id="SEA84480.1"/>
    </source>
</evidence>
<dbReference type="Gene3D" id="3.30.70.120">
    <property type="match status" value="1"/>
</dbReference>
<proteinExistence type="inferred from homology"/>
<organism evidence="2 3">
    <name type="scientific">Paraburkholderia sartisoli</name>
    <dbReference type="NCBI Taxonomy" id="83784"/>
    <lineage>
        <taxon>Bacteria</taxon>
        <taxon>Pseudomonadati</taxon>
        <taxon>Pseudomonadota</taxon>
        <taxon>Betaproteobacteria</taxon>
        <taxon>Burkholderiales</taxon>
        <taxon>Burkholderiaceae</taxon>
        <taxon>Paraburkholderia</taxon>
    </lineage>
</organism>
<dbReference type="AlphaFoldDB" id="A0A1H4EIU4"/>
<dbReference type="OrthoDB" id="5339790at2"/>
<protein>
    <submittedName>
        <fullName evidence="2">PII-like signaling protein</fullName>
    </submittedName>
</protein>
<dbReference type="Pfam" id="PF02641">
    <property type="entry name" value="DUF190"/>
    <property type="match status" value="1"/>
</dbReference>
<dbReference type="Proteomes" id="UP000198638">
    <property type="component" value="Unassembled WGS sequence"/>
</dbReference>
<comment type="similarity">
    <text evidence="1">Belongs to the UPF0166 family.</text>
</comment>
<keyword evidence="3" id="KW-1185">Reference proteome</keyword>
<sequence length="126" mass="14237">MKGYQLTFYTEQNRRHGRQSVIDWLLAKAKQTGIQGATVIAAAEGVSHAGIHHAARFFELTDQPMQVMFAVTEIEAELMLDAIRRENVHVFYTSCPIEFGLLGGDQPAPRRIKLSSLFHRVHRPAH</sequence>
<evidence type="ECO:0000313" key="3">
    <source>
        <dbReference type="Proteomes" id="UP000198638"/>
    </source>
</evidence>